<sequence length="150" mass="16977">MLVYRIGKTQYADDLSGTGSKLFGGRWNHINIPCIYTSESRALAILEYSVNVEVVLIPKNLSMAVFEIEEKDIYEIGTQDLHPDWKDIPTPLSSKELGSKLLLQNISIIKVPSVVVEQEYNYILHPSAHHQSFRLVDIQSFAYDVRIKGG</sequence>
<protein>
    <submittedName>
        <fullName evidence="2">RES domain-containing protein</fullName>
    </submittedName>
</protein>
<evidence type="ECO:0000313" key="2">
    <source>
        <dbReference type="EMBL" id="SFS54508.1"/>
    </source>
</evidence>
<feature type="domain" description="RES" evidence="1">
    <location>
        <begin position="14"/>
        <end position="139"/>
    </location>
</feature>
<dbReference type="RefSeq" id="WP_093364004.1">
    <property type="nucleotide sequence ID" value="NZ_FOZZ01000002.1"/>
</dbReference>
<dbReference type="Pfam" id="PF08808">
    <property type="entry name" value="RES"/>
    <property type="match status" value="1"/>
</dbReference>
<dbReference type="OrthoDB" id="9789501at2"/>
<dbReference type="SMART" id="SM00953">
    <property type="entry name" value="RES"/>
    <property type="match status" value="1"/>
</dbReference>
<accession>A0A1I6QQB6</accession>
<proteinExistence type="predicted"/>
<organism evidence="2 3">
    <name type="scientific">Sphingobacterium wenxiniae</name>
    <dbReference type="NCBI Taxonomy" id="683125"/>
    <lineage>
        <taxon>Bacteria</taxon>
        <taxon>Pseudomonadati</taxon>
        <taxon>Bacteroidota</taxon>
        <taxon>Sphingobacteriia</taxon>
        <taxon>Sphingobacteriales</taxon>
        <taxon>Sphingobacteriaceae</taxon>
        <taxon>Sphingobacterium</taxon>
    </lineage>
</organism>
<dbReference type="EMBL" id="FOZZ01000002">
    <property type="protein sequence ID" value="SFS54508.1"/>
    <property type="molecule type" value="Genomic_DNA"/>
</dbReference>
<dbReference type="STRING" id="683125.SAMN05660206_102468"/>
<evidence type="ECO:0000259" key="1">
    <source>
        <dbReference type="SMART" id="SM00953"/>
    </source>
</evidence>
<gene>
    <name evidence="2" type="ORF">SAMN05660206_102468</name>
</gene>
<keyword evidence="3" id="KW-1185">Reference proteome</keyword>
<dbReference type="Proteomes" id="UP000198785">
    <property type="component" value="Unassembled WGS sequence"/>
</dbReference>
<reference evidence="2 3" key="1">
    <citation type="submission" date="2016-10" db="EMBL/GenBank/DDBJ databases">
        <authorList>
            <person name="de Groot N.N."/>
        </authorList>
    </citation>
    <scope>NUCLEOTIDE SEQUENCE [LARGE SCALE GENOMIC DNA]</scope>
    <source>
        <strain evidence="2 3">DSM 22789</strain>
    </source>
</reference>
<dbReference type="AlphaFoldDB" id="A0A1I6QQB6"/>
<name>A0A1I6QQB6_9SPHI</name>
<evidence type="ECO:0000313" key="3">
    <source>
        <dbReference type="Proteomes" id="UP000198785"/>
    </source>
</evidence>
<dbReference type="InterPro" id="IPR014914">
    <property type="entry name" value="RES_dom"/>
</dbReference>